<dbReference type="GO" id="GO:0047499">
    <property type="term" value="F:calcium-independent phospholipase A2 activity"/>
    <property type="evidence" value="ECO:0007669"/>
    <property type="project" value="TreeGrafter"/>
</dbReference>
<feature type="domain" description="PNPLA" evidence="5">
    <location>
        <begin position="2"/>
        <end position="73"/>
    </location>
</feature>
<proteinExistence type="predicted"/>
<evidence type="ECO:0000256" key="1">
    <source>
        <dbReference type="ARBA" id="ARBA00022801"/>
    </source>
</evidence>
<reference evidence="6 7" key="1">
    <citation type="journal article" date="2019" name="Nat. Ecol. Evol.">
        <title>Megaphylogeny resolves global patterns of mushroom evolution.</title>
        <authorList>
            <person name="Varga T."/>
            <person name="Krizsan K."/>
            <person name="Foldi C."/>
            <person name="Dima B."/>
            <person name="Sanchez-Garcia M."/>
            <person name="Sanchez-Ramirez S."/>
            <person name="Szollosi G.J."/>
            <person name="Szarkandi J.G."/>
            <person name="Papp V."/>
            <person name="Albert L."/>
            <person name="Andreopoulos W."/>
            <person name="Angelini C."/>
            <person name="Antonin V."/>
            <person name="Barry K.W."/>
            <person name="Bougher N.L."/>
            <person name="Buchanan P."/>
            <person name="Buyck B."/>
            <person name="Bense V."/>
            <person name="Catcheside P."/>
            <person name="Chovatia M."/>
            <person name="Cooper J."/>
            <person name="Damon W."/>
            <person name="Desjardin D."/>
            <person name="Finy P."/>
            <person name="Geml J."/>
            <person name="Haridas S."/>
            <person name="Hughes K."/>
            <person name="Justo A."/>
            <person name="Karasinski D."/>
            <person name="Kautmanova I."/>
            <person name="Kiss B."/>
            <person name="Kocsube S."/>
            <person name="Kotiranta H."/>
            <person name="LaButti K.M."/>
            <person name="Lechner B.E."/>
            <person name="Liimatainen K."/>
            <person name="Lipzen A."/>
            <person name="Lukacs Z."/>
            <person name="Mihaltcheva S."/>
            <person name="Morgado L.N."/>
            <person name="Niskanen T."/>
            <person name="Noordeloos M.E."/>
            <person name="Ohm R.A."/>
            <person name="Ortiz-Santana B."/>
            <person name="Ovrebo C."/>
            <person name="Racz N."/>
            <person name="Riley R."/>
            <person name="Savchenko A."/>
            <person name="Shiryaev A."/>
            <person name="Soop K."/>
            <person name="Spirin V."/>
            <person name="Szebenyi C."/>
            <person name="Tomsovsky M."/>
            <person name="Tulloss R.E."/>
            <person name="Uehling J."/>
            <person name="Grigoriev I.V."/>
            <person name="Vagvolgyi C."/>
            <person name="Papp T."/>
            <person name="Martin F.M."/>
            <person name="Miettinen O."/>
            <person name="Hibbett D.S."/>
            <person name="Nagy L.G."/>
        </authorList>
    </citation>
    <scope>NUCLEOTIDE SEQUENCE [LARGE SCALE GENOMIC DNA]</scope>
    <source>
        <strain evidence="6 7">OMC1185</strain>
    </source>
</reference>
<keyword evidence="1" id="KW-0378">Hydrolase</keyword>
<dbReference type="AlphaFoldDB" id="A0A5C3MSI9"/>
<feature type="short sequence motif" description="GXSXG" evidence="4">
    <location>
        <begin position="44"/>
        <end position="48"/>
    </location>
</feature>
<dbReference type="SUPFAM" id="SSF52151">
    <property type="entry name" value="FabD/lysophospholipase-like"/>
    <property type="match status" value="1"/>
</dbReference>
<evidence type="ECO:0000256" key="3">
    <source>
        <dbReference type="ARBA" id="ARBA00023098"/>
    </source>
</evidence>
<dbReference type="InterPro" id="IPR002641">
    <property type="entry name" value="PNPLA_dom"/>
</dbReference>
<dbReference type="Pfam" id="PF01734">
    <property type="entry name" value="Patatin"/>
    <property type="match status" value="1"/>
</dbReference>
<dbReference type="GO" id="GO:0016042">
    <property type="term" value="P:lipid catabolic process"/>
    <property type="evidence" value="ECO:0007669"/>
    <property type="project" value="UniProtKB-KW"/>
</dbReference>
<dbReference type="GO" id="GO:0046486">
    <property type="term" value="P:glycerolipid metabolic process"/>
    <property type="evidence" value="ECO:0007669"/>
    <property type="project" value="UniProtKB-ARBA"/>
</dbReference>
<dbReference type="PANTHER" id="PTHR24185:SF1">
    <property type="entry name" value="CALCIUM-INDEPENDENT PHOSPHOLIPASE A2-GAMMA"/>
    <property type="match status" value="1"/>
</dbReference>
<dbReference type="PANTHER" id="PTHR24185">
    <property type="entry name" value="CALCIUM-INDEPENDENT PHOSPHOLIPASE A2-GAMMA"/>
    <property type="match status" value="1"/>
</dbReference>
<dbReference type="OrthoDB" id="630895at2759"/>
<feature type="non-terminal residue" evidence="6">
    <location>
        <position position="1"/>
    </location>
</feature>
<comment type="caution">
    <text evidence="4">Lacks conserved residue(s) required for the propagation of feature annotation.</text>
</comment>
<dbReference type="EMBL" id="ML213522">
    <property type="protein sequence ID" value="TFK47853.1"/>
    <property type="molecule type" value="Genomic_DNA"/>
</dbReference>
<protein>
    <recommendedName>
        <fullName evidence="5">PNPLA domain-containing protein</fullName>
    </recommendedName>
</protein>
<accession>A0A5C3MSI9</accession>
<sequence length="73" mass="7799">VLSLDGCGFRGLSTLLILEKIMEETSKRAGEEVRPSQAFDIICGSSTGGLIALLIGRIDLDCRAAIEIYKALS</sequence>
<dbReference type="InterPro" id="IPR016035">
    <property type="entry name" value="Acyl_Trfase/lysoPLipase"/>
</dbReference>
<evidence type="ECO:0000256" key="2">
    <source>
        <dbReference type="ARBA" id="ARBA00022963"/>
    </source>
</evidence>
<dbReference type="GO" id="GO:0019369">
    <property type="term" value="P:arachidonate metabolic process"/>
    <property type="evidence" value="ECO:0007669"/>
    <property type="project" value="TreeGrafter"/>
</dbReference>
<keyword evidence="2" id="KW-0442">Lipid degradation</keyword>
<evidence type="ECO:0000259" key="5">
    <source>
        <dbReference type="PROSITE" id="PS51635"/>
    </source>
</evidence>
<dbReference type="STRING" id="5364.A0A5C3MSI9"/>
<dbReference type="PROSITE" id="PS51635">
    <property type="entry name" value="PNPLA"/>
    <property type="match status" value="1"/>
</dbReference>
<name>A0A5C3MSI9_9AGAM</name>
<feature type="short sequence motif" description="GXGXXG" evidence="4">
    <location>
        <begin position="6"/>
        <end position="11"/>
    </location>
</feature>
<evidence type="ECO:0000313" key="6">
    <source>
        <dbReference type="EMBL" id="TFK47853.1"/>
    </source>
</evidence>
<keyword evidence="7" id="KW-1185">Reference proteome</keyword>
<gene>
    <name evidence="6" type="ORF">OE88DRAFT_1616504</name>
</gene>
<evidence type="ECO:0000313" key="7">
    <source>
        <dbReference type="Proteomes" id="UP000305948"/>
    </source>
</evidence>
<organism evidence="6 7">
    <name type="scientific">Heliocybe sulcata</name>
    <dbReference type="NCBI Taxonomy" id="5364"/>
    <lineage>
        <taxon>Eukaryota</taxon>
        <taxon>Fungi</taxon>
        <taxon>Dikarya</taxon>
        <taxon>Basidiomycota</taxon>
        <taxon>Agaricomycotina</taxon>
        <taxon>Agaricomycetes</taxon>
        <taxon>Gloeophyllales</taxon>
        <taxon>Gloeophyllaceae</taxon>
        <taxon>Heliocybe</taxon>
    </lineage>
</organism>
<dbReference type="Proteomes" id="UP000305948">
    <property type="component" value="Unassembled WGS sequence"/>
</dbReference>
<dbReference type="Gene3D" id="3.40.1090.10">
    <property type="entry name" value="Cytosolic phospholipase A2 catalytic domain"/>
    <property type="match status" value="1"/>
</dbReference>
<evidence type="ECO:0000256" key="4">
    <source>
        <dbReference type="PROSITE-ProRule" id="PRU01161"/>
    </source>
</evidence>
<dbReference type="GO" id="GO:0016020">
    <property type="term" value="C:membrane"/>
    <property type="evidence" value="ECO:0007669"/>
    <property type="project" value="TreeGrafter"/>
</dbReference>
<feature type="non-terminal residue" evidence="6">
    <location>
        <position position="73"/>
    </location>
</feature>
<keyword evidence="3" id="KW-0443">Lipid metabolism</keyword>